<evidence type="ECO:0000259" key="8">
    <source>
        <dbReference type="PROSITE" id="PS51181"/>
    </source>
</evidence>
<evidence type="ECO:0000256" key="2">
    <source>
        <dbReference type="ARBA" id="ARBA00007881"/>
    </source>
</evidence>
<dbReference type="PANTHER" id="PTHR12305:SF96">
    <property type="entry name" value="PHOSPHATIDYLINOSITOL 3,4,5-TRISPHOSPHATE 3-PHOSPHATASE AND PROTEIN-TYROSINE-PHOSPHATASE PTEN2A"/>
    <property type="match status" value="1"/>
</dbReference>
<dbReference type="GO" id="GO:0004721">
    <property type="term" value="F:phosphoprotein phosphatase activity"/>
    <property type="evidence" value="ECO:0007669"/>
    <property type="project" value="UniProtKB-KW"/>
</dbReference>
<proteinExistence type="inferred from homology"/>
<evidence type="ECO:0000256" key="5">
    <source>
        <dbReference type="ARBA" id="ARBA00023098"/>
    </source>
</evidence>
<comment type="similarity">
    <text evidence="2">Belongs to the PTEN phosphatase protein family.</text>
</comment>
<evidence type="ECO:0000256" key="1">
    <source>
        <dbReference type="ARBA" id="ARBA00000536"/>
    </source>
</evidence>
<dbReference type="GO" id="GO:0006629">
    <property type="term" value="P:lipid metabolic process"/>
    <property type="evidence" value="ECO:0007669"/>
    <property type="project" value="UniProtKB-KW"/>
</dbReference>
<dbReference type="AlphaFoldDB" id="A0A7S3FP95"/>
<feature type="domain" description="Phosphatase tensin-type" evidence="8">
    <location>
        <begin position="37"/>
        <end position="217"/>
    </location>
</feature>
<evidence type="ECO:0000256" key="6">
    <source>
        <dbReference type="SAM" id="MobiDB-lite"/>
    </source>
</evidence>
<dbReference type="FunFam" id="3.90.190.10:FF:000053">
    <property type="entry name" value="Phosphatidylinositol 3,4,5-trisphosphate 3-phosphatase TPTE2"/>
    <property type="match status" value="1"/>
</dbReference>
<sequence>MEATSSSSSSPPHQNQPNRRGTLLSRFARSLVSKNKRRYQDSSFDLDLSYITSTIIAMGFPAGDRSSGVLGLIEGFYRNHMRHVLAFLDQKHGGGRYKIYNLCSERTYDAELFDGKVASFPFDDHNCPPLRLIQAFVESAKSWLRQSADHVVAVHCKAGKSRTGLMVCCLLIYLNYASSAEEAVAYYNLRRTHDGKGLTLASQQRYLRYYELLLRSPEDLGRPNRPLLLASIRLHHTAPHLFPAVFVSDHSAERLVFSSKMLSGTSQSRWRQVDAVEAEFVLPVPVKVEEDFKVKFKDKAGEYYLWLNTRYIKGNQVLLEARELDRYKYRHKSGLNWNLLVELNFADPEEETRR</sequence>
<dbReference type="Gene3D" id="3.90.190.10">
    <property type="entry name" value="Protein tyrosine phosphatase superfamily"/>
    <property type="match status" value="1"/>
</dbReference>
<dbReference type="PANTHER" id="PTHR12305">
    <property type="entry name" value="PHOSPHATASE WITH HOMOLOGY TO TENSIN"/>
    <property type="match status" value="1"/>
</dbReference>
<evidence type="ECO:0000259" key="7">
    <source>
        <dbReference type="PROSITE" id="PS50056"/>
    </source>
</evidence>
<gene>
    <name evidence="10" type="ORF">CROS1456_LOCUS6095</name>
</gene>
<dbReference type="InterPro" id="IPR035892">
    <property type="entry name" value="C2_domain_sf"/>
</dbReference>
<dbReference type="InterPro" id="IPR014020">
    <property type="entry name" value="Tensin_C2-dom"/>
</dbReference>
<keyword evidence="5" id="KW-0443">Lipid metabolism</keyword>
<dbReference type="GO" id="GO:0005829">
    <property type="term" value="C:cytosol"/>
    <property type="evidence" value="ECO:0007669"/>
    <property type="project" value="TreeGrafter"/>
</dbReference>
<dbReference type="CDD" id="cd14509">
    <property type="entry name" value="PTP_PTEN"/>
    <property type="match status" value="1"/>
</dbReference>
<dbReference type="InterPro" id="IPR029023">
    <property type="entry name" value="Tensin_phosphatase"/>
</dbReference>
<dbReference type="InterPro" id="IPR045101">
    <property type="entry name" value="PTP_PTEN"/>
</dbReference>
<dbReference type="InterPro" id="IPR051281">
    <property type="entry name" value="Dual-spec_lipid-protein_phosph"/>
</dbReference>
<dbReference type="InterPro" id="IPR029021">
    <property type="entry name" value="Prot-tyrosine_phosphatase-like"/>
</dbReference>
<name>A0A7S3FP95_9CHLO</name>
<dbReference type="PROSITE" id="PS00383">
    <property type="entry name" value="TYR_PHOSPHATASE_1"/>
    <property type="match status" value="1"/>
</dbReference>
<dbReference type="Pfam" id="PF22918">
    <property type="entry name" value="PTEN2_C2"/>
    <property type="match status" value="1"/>
</dbReference>
<dbReference type="InterPro" id="IPR016130">
    <property type="entry name" value="Tyr_Pase_AS"/>
</dbReference>
<reference evidence="10" key="1">
    <citation type="submission" date="2021-01" db="EMBL/GenBank/DDBJ databases">
        <authorList>
            <person name="Corre E."/>
            <person name="Pelletier E."/>
            <person name="Niang G."/>
            <person name="Scheremetjew M."/>
            <person name="Finn R."/>
            <person name="Kale V."/>
            <person name="Holt S."/>
            <person name="Cochrane G."/>
            <person name="Meng A."/>
            <person name="Brown T."/>
            <person name="Cohen L."/>
        </authorList>
    </citation>
    <scope>NUCLEOTIDE SEQUENCE</scope>
    <source>
        <strain evidence="10">RCC1871</strain>
    </source>
</reference>
<dbReference type="PROSITE" id="PS51182">
    <property type="entry name" value="C2_TENSIN"/>
    <property type="match status" value="1"/>
</dbReference>
<feature type="domain" description="Tyrosine specific protein phosphatases" evidence="7">
    <location>
        <begin position="134"/>
        <end position="191"/>
    </location>
</feature>
<evidence type="ECO:0008006" key="11">
    <source>
        <dbReference type="Google" id="ProtNLM"/>
    </source>
</evidence>
<dbReference type="Pfam" id="PF22785">
    <property type="entry name" value="Tc-R-P"/>
    <property type="match status" value="1"/>
</dbReference>
<keyword evidence="4" id="KW-0904">Protein phosphatase</keyword>
<feature type="domain" description="C2 tensin-type" evidence="9">
    <location>
        <begin position="224"/>
        <end position="348"/>
    </location>
</feature>
<dbReference type="PROSITE" id="PS50056">
    <property type="entry name" value="TYR_PHOSPHATASE_2"/>
    <property type="match status" value="1"/>
</dbReference>
<dbReference type="GO" id="GO:0016314">
    <property type="term" value="F:phosphatidylinositol-3,4,5-trisphosphate 3-phosphatase activity"/>
    <property type="evidence" value="ECO:0007669"/>
    <property type="project" value="UniProtKB-EC"/>
</dbReference>
<evidence type="ECO:0000259" key="9">
    <source>
        <dbReference type="PROSITE" id="PS51182"/>
    </source>
</evidence>
<dbReference type="PROSITE" id="PS51181">
    <property type="entry name" value="PPASE_TENSIN"/>
    <property type="match status" value="1"/>
</dbReference>
<dbReference type="SUPFAM" id="SSF49562">
    <property type="entry name" value="C2 domain (Calcium/lipid-binding domain, CaLB)"/>
    <property type="match status" value="1"/>
</dbReference>
<feature type="compositionally biased region" description="Low complexity" evidence="6">
    <location>
        <begin position="1"/>
        <end position="10"/>
    </location>
</feature>
<evidence type="ECO:0000313" key="10">
    <source>
        <dbReference type="EMBL" id="CAE0193005.1"/>
    </source>
</evidence>
<dbReference type="SUPFAM" id="SSF52799">
    <property type="entry name" value="(Phosphotyrosine protein) phosphatases II"/>
    <property type="match status" value="1"/>
</dbReference>
<accession>A0A7S3FP95</accession>
<organism evidence="10">
    <name type="scientific">Chloropicon roscoffensis</name>
    <dbReference type="NCBI Taxonomy" id="1461544"/>
    <lineage>
        <taxon>Eukaryota</taxon>
        <taxon>Viridiplantae</taxon>
        <taxon>Chlorophyta</taxon>
        <taxon>Chloropicophyceae</taxon>
        <taxon>Chloropicales</taxon>
        <taxon>Chloropicaceae</taxon>
        <taxon>Chloropicon</taxon>
    </lineage>
</organism>
<dbReference type="InterPro" id="IPR000387">
    <property type="entry name" value="Tyr_Pase_dom"/>
</dbReference>
<dbReference type="InterPro" id="IPR055183">
    <property type="entry name" value="PTEN2A/B_C2"/>
</dbReference>
<dbReference type="SMART" id="SM01326">
    <property type="entry name" value="PTEN_C2"/>
    <property type="match status" value="1"/>
</dbReference>
<evidence type="ECO:0000256" key="4">
    <source>
        <dbReference type="ARBA" id="ARBA00022912"/>
    </source>
</evidence>
<comment type="catalytic activity">
    <reaction evidence="1">
        <text>a 1,2-diacyl-sn-glycero-3-phospho-(1D-myo-inositol-3,4,5-trisphosphate) + H2O = a 1,2-diacyl-sn-glycero-3-phospho-(1D-myo-inositol-4,5-bisphosphate) + phosphate</text>
        <dbReference type="Rhea" id="RHEA:25017"/>
        <dbReference type="ChEBI" id="CHEBI:15377"/>
        <dbReference type="ChEBI" id="CHEBI:43474"/>
        <dbReference type="ChEBI" id="CHEBI:57836"/>
        <dbReference type="ChEBI" id="CHEBI:58456"/>
        <dbReference type="EC" id="3.1.3.67"/>
    </reaction>
</comment>
<protein>
    <recommendedName>
        <fullName evidence="11">Phosphatidylinositol-3,4,5-trisphosphate 3-phosphatase</fullName>
    </recommendedName>
</protein>
<feature type="region of interest" description="Disordered" evidence="6">
    <location>
        <begin position="1"/>
        <end position="22"/>
    </location>
</feature>
<evidence type="ECO:0000256" key="3">
    <source>
        <dbReference type="ARBA" id="ARBA00022801"/>
    </source>
</evidence>
<dbReference type="EMBL" id="HBHZ01007859">
    <property type="protein sequence ID" value="CAE0193005.1"/>
    <property type="molecule type" value="Transcribed_RNA"/>
</dbReference>
<keyword evidence="3" id="KW-0378">Hydrolase</keyword>